<dbReference type="AlphaFoldDB" id="A0A1I7G2J0"/>
<gene>
    <name evidence="5" type="ORF">SAMN05216339_102168</name>
</gene>
<dbReference type="InterPro" id="IPR002939">
    <property type="entry name" value="DnaJ_C"/>
</dbReference>
<dbReference type="CDD" id="cd10747">
    <property type="entry name" value="DnaJ_C"/>
    <property type="match status" value="1"/>
</dbReference>
<dbReference type="GO" id="GO:0003677">
    <property type="term" value="F:DNA binding"/>
    <property type="evidence" value="ECO:0007669"/>
    <property type="project" value="UniProtKB-KW"/>
</dbReference>
<evidence type="ECO:0000256" key="3">
    <source>
        <dbReference type="ARBA" id="ARBA00023186"/>
    </source>
</evidence>
<organism evidence="5 6">
    <name type="scientific">Nitrosomonas eutropha</name>
    <dbReference type="NCBI Taxonomy" id="916"/>
    <lineage>
        <taxon>Bacteria</taxon>
        <taxon>Pseudomonadati</taxon>
        <taxon>Pseudomonadota</taxon>
        <taxon>Betaproteobacteria</taxon>
        <taxon>Nitrosomonadales</taxon>
        <taxon>Nitrosomonadaceae</taxon>
        <taxon>Nitrosomonas</taxon>
    </lineage>
</organism>
<dbReference type="SUPFAM" id="SSF49493">
    <property type="entry name" value="HSP40/DnaJ peptide-binding domain"/>
    <property type="match status" value="2"/>
</dbReference>
<dbReference type="Pfam" id="PF01556">
    <property type="entry name" value="DnaJ_C"/>
    <property type="match status" value="1"/>
</dbReference>
<dbReference type="Gene3D" id="2.60.260.20">
    <property type="entry name" value="Urease metallochaperone UreE, N-terminal domain"/>
    <property type="match status" value="2"/>
</dbReference>
<dbReference type="FunFam" id="2.60.260.20:FF:000013">
    <property type="entry name" value="DnaJ subfamily B member 11"/>
    <property type="match status" value="1"/>
</dbReference>
<dbReference type="Gene3D" id="1.10.287.110">
    <property type="entry name" value="DnaJ domain"/>
    <property type="match status" value="1"/>
</dbReference>
<protein>
    <submittedName>
        <fullName evidence="5">Curved DNA-binding protein</fullName>
    </submittedName>
</protein>
<dbReference type="OrthoDB" id="9779889at2"/>
<dbReference type="PRINTS" id="PR00625">
    <property type="entry name" value="JDOMAIN"/>
</dbReference>
<dbReference type="SMART" id="SM00271">
    <property type="entry name" value="DnaJ"/>
    <property type="match status" value="1"/>
</dbReference>
<keyword evidence="2 5" id="KW-0238">DNA-binding</keyword>
<dbReference type="GO" id="GO:0042026">
    <property type="term" value="P:protein refolding"/>
    <property type="evidence" value="ECO:0007669"/>
    <property type="project" value="TreeGrafter"/>
</dbReference>
<dbReference type="GO" id="GO:0005737">
    <property type="term" value="C:cytoplasm"/>
    <property type="evidence" value="ECO:0007669"/>
    <property type="project" value="TreeGrafter"/>
</dbReference>
<dbReference type="InterPro" id="IPR001623">
    <property type="entry name" value="DnaJ_domain"/>
</dbReference>
<dbReference type="PANTHER" id="PTHR43096">
    <property type="entry name" value="DNAJ HOMOLOG 1, MITOCHONDRIAL-RELATED"/>
    <property type="match status" value="1"/>
</dbReference>
<accession>A0A1I7G2J0</accession>
<reference evidence="5 6" key="1">
    <citation type="submission" date="2016-10" db="EMBL/GenBank/DDBJ databases">
        <authorList>
            <person name="de Groot N.N."/>
        </authorList>
    </citation>
    <scope>NUCLEOTIDE SEQUENCE [LARGE SCALE GENOMIC DNA]</scope>
    <source>
        <strain evidence="5 6">Nm24</strain>
    </source>
</reference>
<dbReference type="Pfam" id="PF00226">
    <property type="entry name" value="DnaJ"/>
    <property type="match status" value="1"/>
</dbReference>
<dbReference type="RefSeq" id="WP_074927117.1">
    <property type="nucleotide sequence ID" value="NZ_FPBL01000002.1"/>
</dbReference>
<keyword evidence="3" id="KW-0143">Chaperone</keyword>
<proteinExistence type="predicted"/>
<dbReference type="PROSITE" id="PS00636">
    <property type="entry name" value="DNAJ_1"/>
    <property type="match status" value="1"/>
</dbReference>
<dbReference type="SUPFAM" id="SSF46565">
    <property type="entry name" value="Chaperone J-domain"/>
    <property type="match status" value="1"/>
</dbReference>
<keyword evidence="1" id="KW-0963">Cytoplasm</keyword>
<name>A0A1I7G2J0_9PROT</name>
<feature type="domain" description="J" evidence="4">
    <location>
        <begin position="5"/>
        <end position="69"/>
    </location>
</feature>
<dbReference type="InterPro" id="IPR036869">
    <property type="entry name" value="J_dom_sf"/>
</dbReference>
<sequence>MEYKDYYQIMGIPRDATQDDIKRAYRKLARKYHPDVSKEPEAEARFKEIGEAYEVLKDPEKRAAYDRLGTRWKSGQEFQPPPEWDQGFEFHGGEFTQSAASQFSSFFEALFGKNQSSQRHGNQGFNLQGEDSHAKISIDLEDSFNGGVRSLTLQHTEPGQDGRPHIRERTLNVRIPKGIQQGQHIRLAGQGSPGAGRGKAGDLYLEIVFKSHPYFSVEGKDIFMELPVAPWEAALGTTISIPTPASKVDLKIPANSRSGQKLRLKGRGIPSKLPGDLYVVLQIVLPAADSEQARTFYRDMEQKLAFNPRARFNT</sequence>
<dbReference type="PROSITE" id="PS50076">
    <property type="entry name" value="DNAJ_2"/>
    <property type="match status" value="1"/>
</dbReference>
<dbReference type="EMBL" id="FPBL01000002">
    <property type="protein sequence ID" value="SFU42662.1"/>
    <property type="molecule type" value="Genomic_DNA"/>
</dbReference>
<dbReference type="PANTHER" id="PTHR43096:SF52">
    <property type="entry name" value="DNAJ HOMOLOG 1, MITOCHONDRIAL-RELATED"/>
    <property type="match status" value="1"/>
</dbReference>
<dbReference type="FunFam" id="2.60.260.20:FF:000008">
    <property type="entry name" value="Curved DNA-binding protein"/>
    <property type="match status" value="1"/>
</dbReference>
<dbReference type="Proteomes" id="UP000183926">
    <property type="component" value="Unassembled WGS sequence"/>
</dbReference>
<evidence type="ECO:0000313" key="5">
    <source>
        <dbReference type="EMBL" id="SFU42662.1"/>
    </source>
</evidence>
<evidence type="ECO:0000313" key="6">
    <source>
        <dbReference type="Proteomes" id="UP000183926"/>
    </source>
</evidence>
<evidence type="ECO:0000256" key="1">
    <source>
        <dbReference type="ARBA" id="ARBA00022490"/>
    </source>
</evidence>
<dbReference type="InterPro" id="IPR018253">
    <property type="entry name" value="DnaJ_domain_CS"/>
</dbReference>
<dbReference type="InterPro" id="IPR008971">
    <property type="entry name" value="HSP40/DnaJ_pept-bd"/>
</dbReference>
<evidence type="ECO:0000256" key="2">
    <source>
        <dbReference type="ARBA" id="ARBA00023125"/>
    </source>
</evidence>
<evidence type="ECO:0000259" key="4">
    <source>
        <dbReference type="PROSITE" id="PS50076"/>
    </source>
</evidence>
<dbReference type="GO" id="GO:0051082">
    <property type="term" value="F:unfolded protein binding"/>
    <property type="evidence" value="ECO:0007669"/>
    <property type="project" value="InterPro"/>
</dbReference>
<dbReference type="CDD" id="cd06257">
    <property type="entry name" value="DnaJ"/>
    <property type="match status" value="1"/>
</dbReference>